<keyword evidence="1" id="KW-1133">Transmembrane helix</keyword>
<dbReference type="RefSeq" id="WP_127120691.1">
    <property type="nucleotide sequence ID" value="NZ_BHXQ01000001.1"/>
</dbReference>
<protein>
    <recommendedName>
        <fullName evidence="4">Aerotolerance regulator N-terminal domain-containing protein</fullName>
    </recommendedName>
</protein>
<sequence>MTDEFLNFNPLFNISWLLPILLLVTVLLIVLEWIKAKRFIIYRLLAISIAMISLAMLLFRPSYLTKDKSDQYLVLTPNYPTHVVDSLLQLHPELMVASYGDSSKRQSTPQIQTRQQLKDLDGKIAFIAGEGLSKSYFNLLQHKTFGFLPATKPIGIIEITLPINTFPGQWSSIKGRINIQEPTTLQLIDPAGKIDSINFNQTGEQDFTFLLLLKQAGNVLYTLQTITSSTEEKFSIPLKVSEREKLEILMLQLAPSFEIRQLKNFLAAQGHGIQIRSQLSKSNFSYEKVNTDKKQISTITNDVLKDYDLLILENATLEQLSRIESEAITKATNAGLGVLLLMNQQDNKNKYAKSLMDFSMMKDDRDTVHLWFYGTTKKQIIKKLKQTIEPKQHIIPVLVNANEILSAYRYQRFGKVAIQLLNETYQLRLAGDSTAYANIWSDLITLTSRQKINNTDITLTDEFPYNLKESIQFSVITNEEKPILYYEGKIAPLMEDVLIDNLWSAIIHPQKTGWNSVQLNDSTQYDFYVSSKEEWSALKQQQQLNLHQAETVGLNYSNHEKVSRYNDIPSYLFYLTFLLSMTFLWLAPKL</sequence>
<evidence type="ECO:0000313" key="3">
    <source>
        <dbReference type="Proteomes" id="UP000288227"/>
    </source>
</evidence>
<keyword evidence="1" id="KW-0812">Transmembrane</keyword>
<gene>
    <name evidence="2" type="ORF">SanaruYs_02480</name>
</gene>
<feature type="transmembrane region" description="Helical" evidence="1">
    <location>
        <begin position="14"/>
        <end position="34"/>
    </location>
</feature>
<dbReference type="EMBL" id="BHXQ01000001">
    <property type="protein sequence ID" value="GCC50033.1"/>
    <property type="molecule type" value="Genomic_DNA"/>
</dbReference>
<dbReference type="OrthoDB" id="980086at2"/>
<keyword evidence="1" id="KW-0472">Membrane</keyword>
<reference evidence="2 3" key="1">
    <citation type="submission" date="2018-11" db="EMBL/GenBank/DDBJ databases">
        <title>Chryseotalea sanarue gen. nov., sp., nov., a member of the family Cytophagaceae, isolated from a brackish lake in Hamamatsu Japan.</title>
        <authorList>
            <person name="Maejima Y."/>
            <person name="Iino T."/>
            <person name="Muraguchi Y."/>
            <person name="Fukuda K."/>
            <person name="Ohkuma M."/>
            <person name="Moriuchi R."/>
            <person name="Dohra H."/>
            <person name="Kimbara K."/>
            <person name="Shintani M."/>
        </authorList>
    </citation>
    <scope>NUCLEOTIDE SEQUENCE [LARGE SCALE GENOMIC DNA]</scope>
    <source>
        <strain evidence="2 3">Ys</strain>
    </source>
</reference>
<feature type="transmembrane region" description="Helical" evidence="1">
    <location>
        <begin position="571"/>
        <end position="587"/>
    </location>
</feature>
<evidence type="ECO:0008006" key="4">
    <source>
        <dbReference type="Google" id="ProtNLM"/>
    </source>
</evidence>
<feature type="transmembrane region" description="Helical" evidence="1">
    <location>
        <begin position="41"/>
        <end position="59"/>
    </location>
</feature>
<dbReference type="Proteomes" id="UP000288227">
    <property type="component" value="Unassembled WGS sequence"/>
</dbReference>
<organism evidence="2 3">
    <name type="scientific">Chryseotalea sanaruensis</name>
    <dbReference type="NCBI Taxonomy" id="2482724"/>
    <lineage>
        <taxon>Bacteria</taxon>
        <taxon>Pseudomonadati</taxon>
        <taxon>Bacteroidota</taxon>
        <taxon>Cytophagia</taxon>
        <taxon>Cytophagales</taxon>
        <taxon>Chryseotaleaceae</taxon>
        <taxon>Chryseotalea</taxon>
    </lineage>
</organism>
<accession>A0A401U527</accession>
<evidence type="ECO:0000313" key="2">
    <source>
        <dbReference type="EMBL" id="GCC50033.1"/>
    </source>
</evidence>
<evidence type="ECO:0000256" key="1">
    <source>
        <dbReference type="SAM" id="Phobius"/>
    </source>
</evidence>
<keyword evidence="3" id="KW-1185">Reference proteome</keyword>
<name>A0A401U527_9BACT</name>
<dbReference type="AlphaFoldDB" id="A0A401U527"/>
<proteinExistence type="predicted"/>
<comment type="caution">
    <text evidence="2">The sequence shown here is derived from an EMBL/GenBank/DDBJ whole genome shotgun (WGS) entry which is preliminary data.</text>
</comment>